<evidence type="ECO:0000313" key="2">
    <source>
        <dbReference type="EMBL" id="KAK7006336.1"/>
    </source>
</evidence>
<feature type="region of interest" description="Disordered" evidence="1">
    <location>
        <begin position="47"/>
        <end position="72"/>
    </location>
</feature>
<dbReference type="Proteomes" id="UP001362999">
    <property type="component" value="Unassembled WGS sequence"/>
</dbReference>
<organism evidence="2 3">
    <name type="scientific">Favolaschia claudopus</name>
    <dbReference type="NCBI Taxonomy" id="2862362"/>
    <lineage>
        <taxon>Eukaryota</taxon>
        <taxon>Fungi</taxon>
        <taxon>Dikarya</taxon>
        <taxon>Basidiomycota</taxon>
        <taxon>Agaricomycotina</taxon>
        <taxon>Agaricomycetes</taxon>
        <taxon>Agaricomycetidae</taxon>
        <taxon>Agaricales</taxon>
        <taxon>Marasmiineae</taxon>
        <taxon>Mycenaceae</taxon>
        <taxon>Favolaschia</taxon>
    </lineage>
</organism>
<sequence>MSAYWPDWVYIYALLHVSKGRGAYEGFSCSVVLLRVRRGCSNGGVLPRPDTLAGSSRKSQSESSSPTSSLDIHSSFQLPFPAPLVSIDTHKSIDGAGINDVNMLSVHPSFRRTSASTFCRPAPPRPHHPRLISLYPACPHLRPSLTSVLRSLSPPNPTAPPHPAPHLRLFLPAILRTFPRSSDTCAFKTTLGKWFLWAGD</sequence>
<proteinExistence type="predicted"/>
<dbReference type="AlphaFoldDB" id="A0AAW0AB01"/>
<evidence type="ECO:0000256" key="1">
    <source>
        <dbReference type="SAM" id="MobiDB-lite"/>
    </source>
</evidence>
<gene>
    <name evidence="2" type="ORF">R3P38DRAFT_3214382</name>
</gene>
<dbReference type="EMBL" id="JAWWNJ010000076">
    <property type="protein sequence ID" value="KAK7006336.1"/>
    <property type="molecule type" value="Genomic_DNA"/>
</dbReference>
<keyword evidence="3" id="KW-1185">Reference proteome</keyword>
<comment type="caution">
    <text evidence="2">The sequence shown here is derived from an EMBL/GenBank/DDBJ whole genome shotgun (WGS) entry which is preliminary data.</text>
</comment>
<reference evidence="2 3" key="1">
    <citation type="journal article" date="2024" name="J Genomics">
        <title>Draft genome sequencing and assembly of Favolaschia claudopus CIRM-BRFM 2984 isolated from oak limbs.</title>
        <authorList>
            <person name="Navarro D."/>
            <person name="Drula E."/>
            <person name="Chaduli D."/>
            <person name="Cazenave R."/>
            <person name="Ahrendt S."/>
            <person name="Wang J."/>
            <person name="Lipzen A."/>
            <person name="Daum C."/>
            <person name="Barry K."/>
            <person name="Grigoriev I.V."/>
            <person name="Favel A."/>
            <person name="Rosso M.N."/>
            <person name="Martin F."/>
        </authorList>
    </citation>
    <scope>NUCLEOTIDE SEQUENCE [LARGE SCALE GENOMIC DNA]</scope>
    <source>
        <strain evidence="2 3">CIRM-BRFM 2984</strain>
    </source>
</reference>
<accession>A0AAW0AB01</accession>
<protein>
    <submittedName>
        <fullName evidence="2">Uncharacterized protein</fullName>
    </submittedName>
</protein>
<feature type="compositionally biased region" description="Low complexity" evidence="1">
    <location>
        <begin position="55"/>
        <end position="69"/>
    </location>
</feature>
<name>A0AAW0AB01_9AGAR</name>
<evidence type="ECO:0000313" key="3">
    <source>
        <dbReference type="Proteomes" id="UP001362999"/>
    </source>
</evidence>